<name>A0A7I7LKI6_9MYCO</name>
<evidence type="ECO:0000256" key="11">
    <source>
        <dbReference type="ARBA" id="ARBA00022898"/>
    </source>
</evidence>
<comment type="cofactor">
    <cofactor evidence="16">
        <name>pyridoxal 5'-phosphate</name>
        <dbReference type="ChEBI" id="CHEBI:597326"/>
    </cofactor>
    <text evidence="16">Binds 1 pyridoxal phosphate per subunit.</text>
</comment>
<comment type="pathway">
    <text evidence="4 16">Amino-acid biosynthesis; L-serine biosynthesis; L-serine from 3-phospho-D-glycerate: step 2/3.</text>
</comment>
<feature type="binding site" evidence="16">
    <location>
        <position position="205"/>
    </location>
    <ligand>
        <name>pyridoxal 5'-phosphate</name>
        <dbReference type="ChEBI" id="CHEBI:597326"/>
    </ligand>
</feature>
<feature type="binding site" evidence="16">
    <location>
        <position position="228"/>
    </location>
    <ligand>
        <name>pyridoxal 5'-phosphate</name>
        <dbReference type="ChEBI" id="CHEBI:597326"/>
    </ligand>
</feature>
<gene>
    <name evidence="16 18" type="primary">serC</name>
    <name evidence="18" type="ORF">MSHO_57030</name>
</gene>
<keyword evidence="9 16" id="KW-0028">Amino-acid biosynthesis</keyword>
<dbReference type="Pfam" id="PF00266">
    <property type="entry name" value="Aminotran_5"/>
    <property type="match status" value="1"/>
</dbReference>
<evidence type="ECO:0000256" key="14">
    <source>
        <dbReference type="ARBA" id="ARBA00047630"/>
    </source>
</evidence>
<evidence type="ECO:0000256" key="3">
    <source>
        <dbReference type="ARBA" id="ARBA00004915"/>
    </source>
</evidence>
<dbReference type="InterPro" id="IPR000192">
    <property type="entry name" value="Aminotrans_V_dom"/>
</dbReference>
<dbReference type="GO" id="GO:0004648">
    <property type="term" value="F:O-phospho-L-serine:2-oxoglutarate aminotransferase activity"/>
    <property type="evidence" value="ECO:0007669"/>
    <property type="project" value="UniProtKB-UniRule"/>
</dbReference>
<evidence type="ECO:0000256" key="12">
    <source>
        <dbReference type="ARBA" id="ARBA00023096"/>
    </source>
</evidence>
<dbReference type="InterPro" id="IPR022278">
    <property type="entry name" value="Pser_aminoTfrase"/>
</dbReference>
<comment type="catalytic activity">
    <reaction evidence="14 16">
        <text>4-(phosphooxy)-L-threonine + 2-oxoglutarate = (R)-3-hydroxy-2-oxo-4-phosphooxybutanoate + L-glutamate</text>
        <dbReference type="Rhea" id="RHEA:16573"/>
        <dbReference type="ChEBI" id="CHEBI:16810"/>
        <dbReference type="ChEBI" id="CHEBI:29985"/>
        <dbReference type="ChEBI" id="CHEBI:58452"/>
        <dbReference type="ChEBI" id="CHEBI:58538"/>
        <dbReference type="EC" id="2.6.1.52"/>
    </reaction>
</comment>
<comment type="subunit">
    <text evidence="6 16">Homodimer.</text>
</comment>
<evidence type="ECO:0000256" key="2">
    <source>
        <dbReference type="ARBA" id="ARBA00004496"/>
    </source>
</evidence>
<dbReference type="GO" id="GO:0030170">
    <property type="term" value="F:pyridoxal phosphate binding"/>
    <property type="evidence" value="ECO:0007669"/>
    <property type="project" value="UniProtKB-UniRule"/>
</dbReference>
<dbReference type="GO" id="GO:0004760">
    <property type="term" value="F:L-serine-pyruvate transaminase activity"/>
    <property type="evidence" value="ECO:0007669"/>
    <property type="project" value="TreeGrafter"/>
</dbReference>
<reference evidence="18 19" key="1">
    <citation type="journal article" date="2019" name="Emerg. Microbes Infect.">
        <title>Comprehensive subspecies identification of 175 nontuberculous mycobacteria species based on 7547 genomic profiles.</title>
        <authorList>
            <person name="Matsumoto Y."/>
            <person name="Kinjo T."/>
            <person name="Motooka D."/>
            <person name="Nabeya D."/>
            <person name="Jung N."/>
            <person name="Uechi K."/>
            <person name="Horii T."/>
            <person name="Iida T."/>
            <person name="Fujita J."/>
            <person name="Nakamura S."/>
        </authorList>
    </citation>
    <scope>NUCLEOTIDE SEQUENCE [LARGE SCALE GENOMIC DNA]</scope>
    <source>
        <strain evidence="18 19">JCM 12657</strain>
    </source>
</reference>
<dbReference type="FunFam" id="3.90.1150.10:FF:000084">
    <property type="entry name" value="Phosphoserine aminotransferase"/>
    <property type="match status" value="1"/>
</dbReference>
<dbReference type="Proteomes" id="UP000467164">
    <property type="component" value="Chromosome"/>
</dbReference>
<dbReference type="Gene3D" id="3.40.640.10">
    <property type="entry name" value="Type I PLP-dependent aspartate aminotransferase-like (Major domain)"/>
    <property type="match status" value="1"/>
</dbReference>
<dbReference type="InterPro" id="IPR015422">
    <property type="entry name" value="PyrdxlP-dep_Trfase_small"/>
</dbReference>
<accession>A0A7I7LKI6</accession>
<evidence type="ECO:0000256" key="10">
    <source>
        <dbReference type="ARBA" id="ARBA00022679"/>
    </source>
</evidence>
<comment type="similarity">
    <text evidence="5 16">Belongs to the class-V pyridoxal-phosphate-dependent aminotransferase family. SerC subfamily.</text>
</comment>
<dbReference type="GO" id="GO:0019265">
    <property type="term" value="P:glycine biosynthetic process, by transamination of glyoxylate"/>
    <property type="evidence" value="ECO:0007669"/>
    <property type="project" value="TreeGrafter"/>
</dbReference>
<dbReference type="UniPathway" id="UPA00135">
    <property type="reaction ID" value="UER00197"/>
</dbReference>
<keyword evidence="7 16" id="KW-0963">Cytoplasm</keyword>
<dbReference type="EMBL" id="AP022572">
    <property type="protein sequence ID" value="BBX60358.1"/>
    <property type="molecule type" value="Genomic_DNA"/>
</dbReference>
<keyword evidence="19" id="KW-1185">Reference proteome</keyword>
<comment type="subcellular location">
    <subcellularLocation>
        <location evidence="2 16">Cytoplasm</location>
    </subcellularLocation>
</comment>
<comment type="caution">
    <text evidence="16">Lacks conserved residue(s) required for the propagation of feature annotation.</text>
</comment>
<dbReference type="InterPro" id="IPR006272">
    <property type="entry name" value="Pser_aminoTfrase_mycobac"/>
</dbReference>
<dbReference type="InterPro" id="IPR015421">
    <property type="entry name" value="PyrdxlP-dep_Trfase_major"/>
</dbReference>
<proteinExistence type="inferred from homology"/>
<feature type="binding site" evidence="16">
    <location>
        <position position="79"/>
    </location>
    <ligand>
        <name>L-glutamate</name>
        <dbReference type="ChEBI" id="CHEBI:29985"/>
    </ligand>
</feature>
<feature type="binding site" evidence="16">
    <location>
        <position position="137"/>
    </location>
    <ligand>
        <name>pyridoxal 5'-phosphate</name>
        <dbReference type="ChEBI" id="CHEBI:597326"/>
    </ligand>
</feature>
<dbReference type="SUPFAM" id="SSF53383">
    <property type="entry name" value="PLP-dependent transferases"/>
    <property type="match status" value="1"/>
</dbReference>
<dbReference type="Gene3D" id="3.90.1150.10">
    <property type="entry name" value="Aspartate Aminotransferase, domain 1"/>
    <property type="match status" value="1"/>
</dbReference>
<feature type="domain" description="Aminotransferase class V" evidence="17">
    <location>
        <begin position="74"/>
        <end position="364"/>
    </location>
</feature>
<keyword evidence="11 16" id="KW-0663">Pyridoxal phosphate</keyword>
<comment type="pathway">
    <text evidence="3 16">Cofactor biosynthesis; pyridoxine 5'-phosphate biosynthesis; pyridoxine 5'-phosphate from D-erythrose 4-phosphate: step 3/5.</text>
</comment>
<evidence type="ECO:0000256" key="13">
    <source>
        <dbReference type="ARBA" id="ARBA00023299"/>
    </source>
</evidence>
<dbReference type="PANTHER" id="PTHR21152">
    <property type="entry name" value="AMINOTRANSFERASE CLASS V"/>
    <property type="match status" value="1"/>
</dbReference>
<dbReference type="GO" id="GO:0006564">
    <property type="term" value="P:L-serine biosynthetic process"/>
    <property type="evidence" value="ECO:0007669"/>
    <property type="project" value="UniProtKB-UniRule"/>
</dbReference>
<dbReference type="PANTHER" id="PTHR21152:SF40">
    <property type="entry name" value="ALANINE--GLYOXYLATE AMINOTRANSFERASE"/>
    <property type="match status" value="1"/>
</dbReference>
<organism evidence="18 19">
    <name type="scientific">Mycobacterium shottsii</name>
    <dbReference type="NCBI Taxonomy" id="133549"/>
    <lineage>
        <taxon>Bacteria</taxon>
        <taxon>Bacillati</taxon>
        <taxon>Actinomycetota</taxon>
        <taxon>Actinomycetes</taxon>
        <taxon>Mycobacteriales</taxon>
        <taxon>Mycobacteriaceae</taxon>
        <taxon>Mycobacterium</taxon>
        <taxon>Mycobacterium ulcerans group</taxon>
    </lineage>
</organism>
<dbReference type="EC" id="2.6.1.52" evidence="16"/>
<dbReference type="HAMAP" id="MF_00160">
    <property type="entry name" value="SerC_aminotrans_5"/>
    <property type="match status" value="1"/>
</dbReference>
<keyword evidence="13 16" id="KW-0718">Serine biosynthesis</keyword>
<feature type="binding site" evidence="16">
    <location>
        <begin position="113"/>
        <end position="114"/>
    </location>
    <ligand>
        <name>pyridoxal 5'-phosphate</name>
        <dbReference type="ChEBI" id="CHEBI:597326"/>
    </ligand>
</feature>
<evidence type="ECO:0000256" key="6">
    <source>
        <dbReference type="ARBA" id="ARBA00011738"/>
    </source>
</evidence>
<keyword evidence="10 16" id="KW-0808">Transferase</keyword>
<evidence type="ECO:0000256" key="1">
    <source>
        <dbReference type="ARBA" id="ARBA00003483"/>
    </source>
</evidence>
<evidence type="ECO:0000313" key="18">
    <source>
        <dbReference type="EMBL" id="BBX60358.1"/>
    </source>
</evidence>
<dbReference type="NCBIfam" id="TIGR01366">
    <property type="entry name" value="serC_3"/>
    <property type="match status" value="1"/>
</dbReference>
<dbReference type="PIRSF" id="PIRSF000525">
    <property type="entry name" value="SerC"/>
    <property type="match status" value="1"/>
</dbReference>
<evidence type="ECO:0000256" key="4">
    <source>
        <dbReference type="ARBA" id="ARBA00005099"/>
    </source>
</evidence>
<dbReference type="KEGG" id="msho:MSHO_57030"/>
<evidence type="ECO:0000256" key="8">
    <source>
        <dbReference type="ARBA" id="ARBA00022576"/>
    </source>
</evidence>
<protein>
    <recommendedName>
        <fullName evidence="16">Phosphoserine aminotransferase</fullName>
        <ecNumber evidence="16">2.6.1.52</ecNumber>
    </recommendedName>
    <alternativeName>
        <fullName evidence="16">Phosphohydroxythreonine aminotransferase</fullName>
        <shortName evidence="16">PSAT</shortName>
    </alternativeName>
</protein>
<sequence length="405" mass="43036">MGSLTSDRAARHFSARLVTTAPPLITLITMADQLASSLDIPANLKPSDGRFGCGPSKVRPAQLQALTSTAAELFGTSHRQAPIKNLVGQVRSGLTDLFSLPDGYEVILGNGGATAFWDAAAFGLIDKRSLHLTYGEFSSKFASAVAKNPFIGDPIIIKADPGSAPEPQADPSVDVVAWAHNETSTGVAVPVHRPAGSGEALVVIDATSGAGGLPVDITEVDAYYFAPQKNFATDGGLWLAIMSPAALARVEAIAASGRWVPDFLSLPIAIENSLKNQTYNTPAIATLVLLAEQLDWLLGNGGLDWAVKRTADSSQRLYSWAQERPYTTPFVSDPALRSQVVGTIDFVDDVDAAAVAKTLRANGIVDTEPYRKLGRNQLRVAMFPAVEPDDISALTQCIDWVVERL</sequence>
<comment type="catalytic activity">
    <reaction evidence="15 16">
        <text>O-phospho-L-serine + 2-oxoglutarate = 3-phosphooxypyruvate + L-glutamate</text>
        <dbReference type="Rhea" id="RHEA:14329"/>
        <dbReference type="ChEBI" id="CHEBI:16810"/>
        <dbReference type="ChEBI" id="CHEBI:18110"/>
        <dbReference type="ChEBI" id="CHEBI:29985"/>
        <dbReference type="ChEBI" id="CHEBI:57524"/>
        <dbReference type="EC" id="2.6.1.52"/>
    </reaction>
</comment>
<dbReference type="GO" id="GO:0005737">
    <property type="term" value="C:cytoplasm"/>
    <property type="evidence" value="ECO:0007669"/>
    <property type="project" value="UniProtKB-SubCell"/>
</dbReference>
<dbReference type="InterPro" id="IPR015424">
    <property type="entry name" value="PyrdxlP-dep_Trfase"/>
</dbReference>
<dbReference type="UniPathway" id="UPA00244">
    <property type="reaction ID" value="UER00311"/>
</dbReference>
<feature type="modified residue" description="N6-(pyridoxal phosphate)lysine" evidence="16">
    <location>
        <position position="229"/>
    </location>
</feature>
<evidence type="ECO:0000256" key="5">
    <source>
        <dbReference type="ARBA" id="ARBA00006904"/>
    </source>
</evidence>
<dbReference type="GO" id="GO:0008453">
    <property type="term" value="F:alanine-glyoxylate transaminase activity"/>
    <property type="evidence" value="ECO:0007669"/>
    <property type="project" value="TreeGrafter"/>
</dbReference>
<evidence type="ECO:0000256" key="9">
    <source>
        <dbReference type="ARBA" id="ARBA00022605"/>
    </source>
</evidence>
<evidence type="ECO:0000256" key="7">
    <source>
        <dbReference type="ARBA" id="ARBA00022490"/>
    </source>
</evidence>
<keyword evidence="12 16" id="KW-0664">Pyridoxine biosynthesis</keyword>
<evidence type="ECO:0000256" key="16">
    <source>
        <dbReference type="HAMAP-Rule" id="MF_00160"/>
    </source>
</evidence>
<feature type="binding site" evidence="16">
    <location>
        <position position="183"/>
    </location>
    <ligand>
        <name>pyridoxal 5'-phosphate</name>
        <dbReference type="ChEBI" id="CHEBI:597326"/>
    </ligand>
</feature>
<keyword evidence="8 16" id="KW-0032">Aminotransferase</keyword>
<evidence type="ECO:0000256" key="15">
    <source>
        <dbReference type="ARBA" id="ARBA00049007"/>
    </source>
</evidence>
<dbReference type="GO" id="GO:0008615">
    <property type="term" value="P:pyridoxine biosynthetic process"/>
    <property type="evidence" value="ECO:0007669"/>
    <property type="project" value="UniProtKB-UniRule"/>
</dbReference>
<feature type="binding site" evidence="16">
    <location>
        <begin position="280"/>
        <end position="281"/>
    </location>
    <ligand>
        <name>pyridoxal 5'-phosphate</name>
        <dbReference type="ChEBI" id="CHEBI:597326"/>
    </ligand>
</feature>
<evidence type="ECO:0000313" key="19">
    <source>
        <dbReference type="Proteomes" id="UP000467164"/>
    </source>
</evidence>
<dbReference type="AlphaFoldDB" id="A0A7I7LKI6"/>
<comment type="function">
    <text evidence="1 16">Catalyzes the reversible conversion of 3-phosphohydroxypyruvate to phosphoserine and of 3-hydroxy-2-oxo-4-phosphonooxybutanoate to phosphohydroxythreonine.</text>
</comment>
<evidence type="ECO:0000259" key="17">
    <source>
        <dbReference type="Pfam" id="PF00266"/>
    </source>
</evidence>